<organism evidence="2 3">
    <name type="scientific">Bos mutus</name>
    <name type="common">wild yak</name>
    <dbReference type="NCBI Taxonomy" id="72004"/>
    <lineage>
        <taxon>Eukaryota</taxon>
        <taxon>Metazoa</taxon>
        <taxon>Chordata</taxon>
        <taxon>Craniata</taxon>
        <taxon>Vertebrata</taxon>
        <taxon>Euteleostomi</taxon>
        <taxon>Mammalia</taxon>
        <taxon>Eutheria</taxon>
        <taxon>Laurasiatheria</taxon>
        <taxon>Artiodactyla</taxon>
        <taxon>Ruminantia</taxon>
        <taxon>Pecora</taxon>
        <taxon>Bovidae</taxon>
        <taxon>Bovinae</taxon>
        <taxon>Bos</taxon>
    </lineage>
</organism>
<sequence>MALLDVGEGIYGVQGSHLLKGVNLSDIIPGLKFLQKQNNFLGLLVAFNCILDQQRELRNFLWTMTFRHDWHWCFRELRMGTDTQCQLQCKVSLYFVEDKAKNLSSVFEEKRKRKQEDLGSSQSREQSLLAELRGKHGPGDISGCSHILNTCIMKTGGSIIRHQEWEYSQECGHLVFLKGCPRSERRRDRNIWRASLPTRFVDCGEDSALGPDHIPGAWGSPEGLHCLCDYVFLWFYGSQHPPREMSLQHVAALDFRTLAPHTREGKQKPPWALEQREYNTGSWP</sequence>
<dbReference type="AlphaFoldDB" id="A0A6B0RSS3"/>
<keyword evidence="3" id="KW-1185">Reference proteome</keyword>
<name>A0A6B0RSS3_9CETA</name>
<comment type="caution">
    <text evidence="2">The sequence shown here is derived from an EMBL/GenBank/DDBJ whole genome shotgun (WGS) entry which is preliminary data.</text>
</comment>
<evidence type="ECO:0000313" key="2">
    <source>
        <dbReference type="EMBL" id="MXQ92111.1"/>
    </source>
</evidence>
<gene>
    <name evidence="2" type="ORF">E5288_WYG012402</name>
</gene>
<reference evidence="2" key="1">
    <citation type="submission" date="2019-10" db="EMBL/GenBank/DDBJ databases">
        <title>The sequence and de novo assembly of the wild yak genome.</title>
        <authorList>
            <person name="Liu Y."/>
        </authorList>
    </citation>
    <scope>NUCLEOTIDE SEQUENCE [LARGE SCALE GENOMIC DNA]</scope>
    <source>
        <strain evidence="2">WY2019</strain>
    </source>
</reference>
<feature type="region of interest" description="Disordered" evidence="1">
    <location>
        <begin position="261"/>
        <end position="284"/>
    </location>
</feature>
<evidence type="ECO:0000256" key="1">
    <source>
        <dbReference type="SAM" id="MobiDB-lite"/>
    </source>
</evidence>
<proteinExistence type="predicted"/>
<evidence type="ECO:0000313" key="3">
    <source>
        <dbReference type="Proteomes" id="UP000322234"/>
    </source>
</evidence>
<accession>A0A6B0RSS3</accession>
<dbReference type="Proteomes" id="UP000322234">
    <property type="component" value="Unassembled WGS sequence"/>
</dbReference>
<protein>
    <submittedName>
        <fullName evidence="2">Uncharacterized protein</fullName>
    </submittedName>
</protein>
<dbReference type="EMBL" id="VBQZ03000079">
    <property type="protein sequence ID" value="MXQ92111.1"/>
    <property type="molecule type" value="Genomic_DNA"/>
</dbReference>